<reference evidence="1" key="1">
    <citation type="submission" date="2019-08" db="EMBL/GenBank/DDBJ databases">
        <authorList>
            <person name="Kucharzyk K."/>
            <person name="Murdoch R.W."/>
            <person name="Higgins S."/>
            <person name="Loffler F."/>
        </authorList>
    </citation>
    <scope>NUCLEOTIDE SEQUENCE</scope>
</reference>
<organism evidence="1">
    <name type="scientific">bioreactor metagenome</name>
    <dbReference type="NCBI Taxonomy" id="1076179"/>
    <lineage>
        <taxon>unclassified sequences</taxon>
        <taxon>metagenomes</taxon>
        <taxon>ecological metagenomes</taxon>
    </lineage>
</organism>
<name>A0A645GLZ7_9ZZZZ</name>
<dbReference type="EMBL" id="VSSQ01077064">
    <property type="protein sequence ID" value="MPN27246.1"/>
    <property type="molecule type" value="Genomic_DNA"/>
</dbReference>
<comment type="caution">
    <text evidence="1">The sequence shown here is derived from an EMBL/GenBank/DDBJ whole genome shotgun (WGS) entry which is preliminary data.</text>
</comment>
<evidence type="ECO:0000313" key="1">
    <source>
        <dbReference type="EMBL" id="MPN27246.1"/>
    </source>
</evidence>
<gene>
    <name evidence="1" type="ORF">SDC9_174674</name>
</gene>
<proteinExistence type="predicted"/>
<protein>
    <submittedName>
        <fullName evidence="1">Uncharacterized protein</fullName>
    </submittedName>
</protein>
<sequence length="124" mass="13765">MIRFFEGVTTERFRHFRIAFPLGNARHGKVHANLRAFAGEVHAEAFQHFGVHAGSDAYDVLCGIRFLFSSDFDKRISGSFADGAEIRRGFTGVDIPANGAAELFHERNLLSNMSCATRQKADCT</sequence>
<dbReference type="AlphaFoldDB" id="A0A645GLZ7"/>
<accession>A0A645GLZ7</accession>